<dbReference type="STRING" id="981085.W9QDC3"/>
<dbReference type="eggNOG" id="ENOG502S1E8">
    <property type="taxonomic scope" value="Eukaryota"/>
</dbReference>
<dbReference type="GO" id="GO:0005634">
    <property type="term" value="C:nucleus"/>
    <property type="evidence" value="ECO:0007669"/>
    <property type="project" value="TreeGrafter"/>
</dbReference>
<reference evidence="5" key="1">
    <citation type="submission" date="2013-01" db="EMBL/GenBank/DDBJ databases">
        <title>Draft Genome Sequence of a Mulberry Tree, Morus notabilis C.K. Schneid.</title>
        <authorList>
            <person name="He N."/>
            <person name="Zhao S."/>
        </authorList>
    </citation>
    <scope>NUCLEOTIDE SEQUENCE</scope>
</reference>
<dbReference type="InterPro" id="IPR000916">
    <property type="entry name" value="Bet_v_I/MLP"/>
</dbReference>
<dbReference type="PANTHER" id="PTHR31213">
    <property type="entry name" value="OS08G0374000 PROTEIN-RELATED"/>
    <property type="match status" value="1"/>
</dbReference>
<organism evidence="4 5">
    <name type="scientific">Morus notabilis</name>
    <dbReference type="NCBI Taxonomy" id="981085"/>
    <lineage>
        <taxon>Eukaryota</taxon>
        <taxon>Viridiplantae</taxon>
        <taxon>Streptophyta</taxon>
        <taxon>Embryophyta</taxon>
        <taxon>Tracheophyta</taxon>
        <taxon>Spermatophyta</taxon>
        <taxon>Magnoliopsida</taxon>
        <taxon>eudicotyledons</taxon>
        <taxon>Gunneridae</taxon>
        <taxon>Pentapetalae</taxon>
        <taxon>rosids</taxon>
        <taxon>fabids</taxon>
        <taxon>Rosales</taxon>
        <taxon>Moraceae</taxon>
        <taxon>Moreae</taxon>
        <taxon>Morus</taxon>
    </lineage>
</organism>
<dbReference type="GO" id="GO:0004864">
    <property type="term" value="F:protein phosphatase inhibitor activity"/>
    <property type="evidence" value="ECO:0007669"/>
    <property type="project" value="TreeGrafter"/>
</dbReference>
<dbReference type="Proteomes" id="UP000030645">
    <property type="component" value="Unassembled WGS sequence"/>
</dbReference>
<dbReference type="InterPro" id="IPR050279">
    <property type="entry name" value="Plant_def-hormone_signal"/>
</dbReference>
<dbReference type="GO" id="GO:0009820">
    <property type="term" value="P:alkaloid metabolic process"/>
    <property type="evidence" value="ECO:0007669"/>
    <property type="project" value="UniProtKB-KW"/>
</dbReference>
<accession>W9QDC3</accession>
<evidence type="ECO:0000259" key="3">
    <source>
        <dbReference type="Pfam" id="PF00407"/>
    </source>
</evidence>
<dbReference type="CDD" id="cd07816">
    <property type="entry name" value="Bet_v1-like"/>
    <property type="match status" value="1"/>
</dbReference>
<keyword evidence="2" id="KW-0017">Alkaloid metabolism</keyword>
<evidence type="ECO:0000313" key="5">
    <source>
        <dbReference type="Proteomes" id="UP000030645"/>
    </source>
</evidence>
<comment type="similarity">
    <text evidence="1">Belongs to the BetVI family.</text>
</comment>
<dbReference type="GO" id="GO:0006952">
    <property type="term" value="P:defense response"/>
    <property type="evidence" value="ECO:0007669"/>
    <property type="project" value="InterPro"/>
</dbReference>
<dbReference type="Pfam" id="PF00407">
    <property type="entry name" value="Bet_v_1"/>
    <property type="match status" value="1"/>
</dbReference>
<evidence type="ECO:0000313" key="4">
    <source>
        <dbReference type="EMBL" id="EXB29146.1"/>
    </source>
</evidence>
<feature type="domain" description="Bet v I/Major latex protein" evidence="3">
    <location>
        <begin position="29"/>
        <end position="128"/>
    </location>
</feature>
<name>W9QDC3_9ROSA</name>
<dbReference type="OrthoDB" id="1879545at2759"/>
<dbReference type="SUPFAM" id="SSF55961">
    <property type="entry name" value="Bet v1-like"/>
    <property type="match status" value="1"/>
</dbReference>
<dbReference type="GO" id="GO:0038023">
    <property type="term" value="F:signaling receptor activity"/>
    <property type="evidence" value="ECO:0007669"/>
    <property type="project" value="TreeGrafter"/>
</dbReference>
<dbReference type="Gene3D" id="3.30.530.20">
    <property type="match status" value="1"/>
</dbReference>
<dbReference type="GO" id="GO:0009738">
    <property type="term" value="P:abscisic acid-activated signaling pathway"/>
    <property type="evidence" value="ECO:0007669"/>
    <property type="project" value="TreeGrafter"/>
</dbReference>
<protein>
    <submittedName>
        <fullName evidence="4">S-norcoclaurine synthase</fullName>
    </submittedName>
</protein>
<gene>
    <name evidence="4" type="ORF">L484_019669</name>
</gene>
<dbReference type="GO" id="GO:0010427">
    <property type="term" value="F:abscisic acid binding"/>
    <property type="evidence" value="ECO:0007669"/>
    <property type="project" value="TreeGrafter"/>
</dbReference>
<dbReference type="EMBL" id="KE343429">
    <property type="protein sequence ID" value="EXB29146.1"/>
    <property type="molecule type" value="Genomic_DNA"/>
</dbReference>
<dbReference type="PANTHER" id="PTHR31213:SF19">
    <property type="entry name" value="BET V I_MAJOR LATEX PROTEIN DOMAIN-CONTAINING PROTEIN"/>
    <property type="match status" value="1"/>
</dbReference>
<sequence>MVVGDKLWHKLELPVPASEAWELYGGLQLAKLVEEQFSTLIQKIELVQGDGGLGTILHLSFVPGTGLSDYKEKFTKIDNENRVKETEVVEGGYLDLGFTLYRVRFEIIEKDGDSSIVKSTIEYEVKDEFAVNASVVSIDALANIALLAKNHLTKPKP</sequence>
<dbReference type="InterPro" id="IPR023393">
    <property type="entry name" value="START-like_dom_sf"/>
</dbReference>
<evidence type="ECO:0000256" key="2">
    <source>
        <dbReference type="ARBA" id="ARBA00022589"/>
    </source>
</evidence>
<dbReference type="GO" id="GO:0005737">
    <property type="term" value="C:cytoplasm"/>
    <property type="evidence" value="ECO:0007669"/>
    <property type="project" value="TreeGrafter"/>
</dbReference>
<keyword evidence="5" id="KW-1185">Reference proteome</keyword>
<dbReference type="AlphaFoldDB" id="W9QDC3"/>
<evidence type="ECO:0000256" key="1">
    <source>
        <dbReference type="ARBA" id="ARBA00009744"/>
    </source>
</evidence>
<proteinExistence type="inferred from homology"/>
<dbReference type="KEGG" id="mnt:21402603"/>